<dbReference type="RefSeq" id="WP_154415601.1">
    <property type="nucleotide sequence ID" value="NZ_CP136975.1"/>
</dbReference>
<accession>A0AAW6HXY9</accession>
<comment type="caution">
    <text evidence="2">The sequence shown here is derived from an EMBL/GenBank/DDBJ whole genome shotgun (WGS) entry which is preliminary data.</text>
</comment>
<feature type="transmembrane region" description="Helical" evidence="1">
    <location>
        <begin position="74"/>
        <end position="94"/>
    </location>
</feature>
<reference evidence="2" key="1">
    <citation type="submission" date="2021-11" db="EMBL/GenBank/DDBJ databases">
        <authorList>
            <person name="Denance N."/>
            <person name="Briand M."/>
            <person name="Dupas E."/>
            <person name="Durand K."/>
            <person name="Legendre B."/>
            <person name="Cunty A."/>
            <person name="Donnadieu C."/>
            <person name="Lopez Roques C."/>
            <person name="Cesbron S."/>
            <person name="Jacques M.A."/>
        </authorList>
    </citation>
    <scope>NUCLEOTIDE SEQUENCE</scope>
    <source>
        <strain evidence="2">CFBP8070</strain>
    </source>
</reference>
<reference evidence="2" key="2">
    <citation type="journal article" date="2023" name="Commun. Biol.">
        <title>Suspicions of two bridgehead invasions of Xylella fastidiosa subsp. multiplex in France.</title>
        <authorList>
            <person name="Dupas E."/>
            <person name="Durand K."/>
            <person name="Rieux A."/>
            <person name="Briand M."/>
            <person name="Pruvost O."/>
            <person name="Cunty A."/>
            <person name="Denance N."/>
            <person name="Donnadieu C."/>
            <person name="Legendre B."/>
            <person name="Lopez-Roques C."/>
            <person name="Cesbron S."/>
            <person name="Ravigne V."/>
            <person name="Jacques M.A."/>
        </authorList>
    </citation>
    <scope>NUCLEOTIDE SEQUENCE</scope>
    <source>
        <strain evidence="2">CFBP8070</strain>
    </source>
</reference>
<feature type="transmembrane region" description="Helical" evidence="1">
    <location>
        <begin position="114"/>
        <end position="134"/>
    </location>
</feature>
<evidence type="ECO:0000256" key="1">
    <source>
        <dbReference type="SAM" id="Phobius"/>
    </source>
</evidence>
<evidence type="ECO:0008006" key="4">
    <source>
        <dbReference type="Google" id="ProtNLM"/>
    </source>
</evidence>
<evidence type="ECO:0000313" key="2">
    <source>
        <dbReference type="EMBL" id="MDC6409332.1"/>
    </source>
</evidence>
<gene>
    <name evidence="2" type="ORF">LOK82_12195</name>
</gene>
<keyword evidence="1" id="KW-0812">Transmembrane</keyword>
<evidence type="ECO:0000313" key="3">
    <source>
        <dbReference type="Proteomes" id="UP001220702"/>
    </source>
</evidence>
<proteinExistence type="predicted"/>
<organism evidence="2 3">
    <name type="scientific">Xylella fastidiosa subsp. multiplex</name>
    <dbReference type="NCBI Taxonomy" id="644357"/>
    <lineage>
        <taxon>Bacteria</taxon>
        <taxon>Pseudomonadati</taxon>
        <taxon>Pseudomonadota</taxon>
        <taxon>Gammaproteobacteria</taxon>
        <taxon>Lysobacterales</taxon>
        <taxon>Lysobacteraceae</taxon>
        <taxon>Xylella</taxon>
    </lineage>
</organism>
<dbReference type="AlphaFoldDB" id="A0AAW6HXY9"/>
<sequence>MPSKRHQVRDAADTDKENVTVTTEHCFIGVCFIPLNGSGQTFFGFSEFLTGLALMVLAWTIADVRYRFRIQVAPLPLLGMSFYVVAAIGLLTLLTDLWRVEQWLVPRGILLTPAVWQALLGGAFLLTILTWAWLGFIRPPTYGQYNAKRFGQTLYRIILNGSPTELAVIADELAHSAQALVQHATNRYSLQNGERIECEEEQQKNLPQVNRYANGLLQLIADKRLCRAIVAESPRTALILFQAIAKTRKYGVQIQTFAQNIFHETLTNKDSFLYHETNGYASGLIGDHKPFTQAMFANYEMVETIGTLFNHDRDARNKWDFVQWLAYCSVVLMTLRSYVKQGYRGYSFVLSQAMGYIASAASGLSILNEPSSAADSDVLRHLDVVIWFITYAVRILDEEGVPDDIRIHLRAEHDFSRQTLDDRIAKMICTVISYASAVKSPELARHIQYNVVGARLFYGGVFNGPAGQVVAFKLRRLLYNEITYIHRFLSFQGANTLRFCLNVLGLVVDQNNDTKHRRALHKAVLAWTKKHFVWLHSHHPRLAESCLGNHITYDAEHLRLAYTHPAKGPIGKVSYLALNPASPPEPVAASAVPNA</sequence>
<dbReference type="EMBL" id="JAJKGN010000002">
    <property type="protein sequence ID" value="MDC6409332.1"/>
    <property type="molecule type" value="Genomic_DNA"/>
</dbReference>
<keyword evidence="1" id="KW-0472">Membrane</keyword>
<name>A0AAW6HXY9_XYLFS</name>
<feature type="transmembrane region" description="Helical" evidence="1">
    <location>
        <begin position="42"/>
        <end position="62"/>
    </location>
</feature>
<protein>
    <recommendedName>
        <fullName evidence="4">Integral membrane protein</fullName>
    </recommendedName>
</protein>
<dbReference type="Proteomes" id="UP001220702">
    <property type="component" value="Unassembled WGS sequence"/>
</dbReference>
<keyword evidence="1" id="KW-1133">Transmembrane helix</keyword>